<feature type="transmembrane region" description="Helical" evidence="7">
    <location>
        <begin position="91"/>
        <end position="109"/>
    </location>
</feature>
<feature type="transmembrane region" description="Helical" evidence="7">
    <location>
        <begin position="139"/>
        <end position="159"/>
    </location>
</feature>
<dbReference type="PANTHER" id="PTHR30509">
    <property type="entry name" value="P-HYDROXYBENZOIC ACID EFFLUX PUMP SUBUNIT-RELATED"/>
    <property type="match status" value="1"/>
</dbReference>
<feature type="transmembrane region" description="Helical" evidence="7">
    <location>
        <begin position="504"/>
        <end position="522"/>
    </location>
</feature>
<proteinExistence type="inferred from homology"/>
<dbReference type="AlphaFoldDB" id="A0A410G8R5"/>
<dbReference type="InterPro" id="IPR049453">
    <property type="entry name" value="Memb_transporter_dom"/>
</dbReference>
<feature type="transmembrane region" description="Helical" evidence="7">
    <location>
        <begin position="534"/>
        <end position="554"/>
    </location>
</feature>
<dbReference type="PANTHER" id="PTHR30509:SF9">
    <property type="entry name" value="MULTIDRUG RESISTANCE PROTEIN MDTO"/>
    <property type="match status" value="1"/>
</dbReference>
<evidence type="ECO:0000256" key="3">
    <source>
        <dbReference type="ARBA" id="ARBA00022692"/>
    </source>
</evidence>
<evidence type="ECO:0000256" key="5">
    <source>
        <dbReference type="ARBA" id="ARBA00023136"/>
    </source>
</evidence>
<comment type="subcellular location">
    <subcellularLocation>
        <location evidence="1">Cell membrane</location>
        <topology evidence="1">Multi-pass membrane protein</topology>
    </subcellularLocation>
</comment>
<dbReference type="KEGG" id="pus:CKA81_01715"/>
<evidence type="ECO:0000256" key="2">
    <source>
        <dbReference type="ARBA" id="ARBA00022475"/>
    </source>
</evidence>
<evidence type="ECO:0000256" key="4">
    <source>
        <dbReference type="ARBA" id="ARBA00022989"/>
    </source>
</evidence>
<feature type="transmembrane region" description="Helical" evidence="7">
    <location>
        <begin position="401"/>
        <end position="422"/>
    </location>
</feature>
<accession>A0A410G8R5</accession>
<name>A0A410G8R5_9BURK</name>
<keyword evidence="11" id="KW-1185">Reference proteome</keyword>
<feature type="domain" description="Integral membrane bound transporter" evidence="9">
    <location>
        <begin position="431"/>
        <end position="547"/>
    </location>
</feature>
<evidence type="ECO:0000259" key="8">
    <source>
        <dbReference type="Pfam" id="PF12805"/>
    </source>
</evidence>
<feature type="transmembrane region" description="Helical" evidence="7">
    <location>
        <begin position="434"/>
        <end position="453"/>
    </location>
</feature>
<dbReference type="RefSeq" id="WP_128353755.1">
    <property type="nucleotide sequence ID" value="NZ_CP022987.1"/>
</dbReference>
<evidence type="ECO:0000313" key="10">
    <source>
        <dbReference type="EMBL" id="QAA92702.1"/>
    </source>
</evidence>
<dbReference type="InterPro" id="IPR032692">
    <property type="entry name" value="YccS_N"/>
</dbReference>
<dbReference type="GO" id="GO:0005886">
    <property type="term" value="C:plasma membrane"/>
    <property type="evidence" value="ECO:0007669"/>
    <property type="project" value="UniProtKB-SubCell"/>
</dbReference>
<feature type="transmembrane region" description="Helical" evidence="7">
    <location>
        <begin position="116"/>
        <end position="133"/>
    </location>
</feature>
<feature type="transmembrane region" description="Helical" evidence="7">
    <location>
        <begin position="465"/>
        <end position="498"/>
    </location>
</feature>
<reference evidence="10 11" key="1">
    <citation type="submission" date="2017-08" db="EMBL/GenBank/DDBJ databases">
        <authorList>
            <person name="Park S.-J."/>
            <person name="Kim H."/>
        </authorList>
    </citation>
    <scope>NUCLEOTIDE SEQUENCE [LARGE SCALE GENOMIC DNA]</scope>
    <source>
        <strain evidence="11">ye3</strain>
    </source>
</reference>
<dbReference type="Proteomes" id="UP000283474">
    <property type="component" value="Chromosome"/>
</dbReference>
<evidence type="ECO:0000256" key="6">
    <source>
        <dbReference type="ARBA" id="ARBA00043993"/>
    </source>
</evidence>
<dbReference type="OrthoDB" id="8670769at2"/>
<organism evidence="10 11">
    <name type="scientific">Pollutimonas thiosulfatoxidans</name>
    <dbReference type="NCBI Taxonomy" id="2028345"/>
    <lineage>
        <taxon>Bacteria</taxon>
        <taxon>Pseudomonadati</taxon>
        <taxon>Pseudomonadota</taxon>
        <taxon>Betaproteobacteria</taxon>
        <taxon>Burkholderiales</taxon>
        <taxon>Alcaligenaceae</taxon>
        <taxon>Pollutimonas</taxon>
    </lineage>
</organism>
<keyword evidence="4 7" id="KW-1133">Transmembrane helix</keyword>
<keyword evidence="5 7" id="KW-0472">Membrane</keyword>
<feature type="domain" description="Integral membrane protein YccS N-terminal" evidence="8">
    <location>
        <begin position="69"/>
        <end position="349"/>
    </location>
</feature>
<comment type="similarity">
    <text evidence="6">Belongs to the YccS/YhfK family.</text>
</comment>
<gene>
    <name evidence="10" type="ORF">CKA81_01715</name>
</gene>
<evidence type="ECO:0000259" key="9">
    <source>
        <dbReference type="Pfam" id="PF13515"/>
    </source>
</evidence>
<dbReference type="Pfam" id="PF13515">
    <property type="entry name" value="FUSC_2"/>
    <property type="match status" value="1"/>
</dbReference>
<feature type="transmembrane region" description="Helical" evidence="7">
    <location>
        <begin position="22"/>
        <end position="55"/>
    </location>
</feature>
<sequence length="739" mass="81891">MSTPLLQRFFYSHYFLGGLRQALGVLVPALVLIGLFDLYSVGMIAAIGAACVAIIDQPGGPRRYGTNGMLAAILLGSATAAVTGLASSHSLLMLVVIPALCFLFSMFTVFGKQGGLLGFACLLIMTLTMRVPLNPDEVAQHTLYSFLGGLYYFAYSYLVHRLLWHREERQILSVALFATADYMAARSRFYDVNTDIEADYRHLIHAQAAMTEKHQAARDTVLRELPKGKGRADRLRIASLNIFIDMVGLLDSLVATHTDYATLRRRLPDSDVLIFARDALKKLSDNVSRIALNIVRNLHVKERNSVKAELRAFEYELEQYRQQGLQTNDPEVYALLVQVLRRLRNVTRLVDRMADHMTDTTSTALIDTRLERSLDRFLSRQTWRLGMLTSNLRMDSSHCRYALRVAAAAGLAMAITIAFSRAPGLGEFAQGLEAHGYWIVLTIIIVMKPGFALTRQRNGLRLTGTLIGCGLALLLFNGTQNVDVFVAVLVVSCVLGYSLVQVNYMAAAIFNTLFVLLVFHFLAPTTNTVIGERLVDTVIGCGLALLCSYILPWWEHSFMASLAQAMKKSNQEFLRTGLDYARLARARSDLSVDTVSDEALATEAPLHEAELRWRVARKNMHIAFGNFASAFYRMMDEPAKRQKNVPELNNLLIQNHVLASQITSAVPILASLDTVPEGIQMSLQAIEQSLDGQDAEAPVSIETEGQLAALAYPIRQMVKAAQLIRQEMRGLTTTALPAA</sequence>
<evidence type="ECO:0000256" key="7">
    <source>
        <dbReference type="SAM" id="Phobius"/>
    </source>
</evidence>
<dbReference type="EMBL" id="CP022987">
    <property type="protein sequence ID" value="QAA92702.1"/>
    <property type="molecule type" value="Genomic_DNA"/>
</dbReference>
<dbReference type="Pfam" id="PF12805">
    <property type="entry name" value="FUSC-like"/>
    <property type="match status" value="1"/>
</dbReference>
<protein>
    <submittedName>
        <fullName evidence="10">Uncharacterized protein</fullName>
    </submittedName>
</protein>
<evidence type="ECO:0000256" key="1">
    <source>
        <dbReference type="ARBA" id="ARBA00004651"/>
    </source>
</evidence>
<feature type="transmembrane region" description="Helical" evidence="7">
    <location>
        <begin position="67"/>
        <end position="85"/>
    </location>
</feature>
<keyword evidence="2" id="KW-1003">Cell membrane</keyword>
<evidence type="ECO:0000313" key="11">
    <source>
        <dbReference type="Proteomes" id="UP000283474"/>
    </source>
</evidence>
<keyword evidence="3 7" id="KW-0812">Transmembrane</keyword>